<dbReference type="AlphaFoldDB" id="A0A7J9JIQ6"/>
<evidence type="ECO:0000313" key="1">
    <source>
        <dbReference type="EMBL" id="MBA0834013.1"/>
    </source>
</evidence>
<comment type="caution">
    <text evidence="1">The sequence shown here is derived from an EMBL/GenBank/DDBJ whole genome shotgun (WGS) entry which is preliminary data.</text>
</comment>
<dbReference type="EMBL" id="JABFAE010000008">
    <property type="protein sequence ID" value="MBA0834013.1"/>
    <property type="molecule type" value="Genomic_DNA"/>
</dbReference>
<protein>
    <submittedName>
        <fullName evidence="1">Uncharacterized protein</fullName>
    </submittedName>
</protein>
<gene>
    <name evidence="1" type="ORF">Goarm_006411</name>
</gene>
<accession>A0A7J9JIQ6</accession>
<reference evidence="1 2" key="1">
    <citation type="journal article" date="2019" name="Genome Biol. Evol.">
        <title>Insights into the evolution of the New World diploid cottons (Gossypium, subgenus Houzingenia) based on genome sequencing.</title>
        <authorList>
            <person name="Grover C.E."/>
            <person name="Arick M.A. 2nd"/>
            <person name="Thrash A."/>
            <person name="Conover J.L."/>
            <person name="Sanders W.S."/>
            <person name="Peterson D.G."/>
            <person name="Frelichowski J.E."/>
            <person name="Scheffler J.A."/>
            <person name="Scheffler B.E."/>
            <person name="Wendel J.F."/>
        </authorList>
    </citation>
    <scope>NUCLEOTIDE SEQUENCE [LARGE SCALE GENOMIC DNA]</scope>
    <source>
        <strain evidence="1">6</strain>
        <tissue evidence="1">Leaf</tissue>
    </source>
</reference>
<dbReference type="Proteomes" id="UP000593575">
    <property type="component" value="Unassembled WGS sequence"/>
</dbReference>
<proteinExistence type="predicted"/>
<name>A0A7J9JIQ6_9ROSI</name>
<organism evidence="1 2">
    <name type="scientific">Gossypium armourianum</name>
    <dbReference type="NCBI Taxonomy" id="34283"/>
    <lineage>
        <taxon>Eukaryota</taxon>
        <taxon>Viridiplantae</taxon>
        <taxon>Streptophyta</taxon>
        <taxon>Embryophyta</taxon>
        <taxon>Tracheophyta</taxon>
        <taxon>Spermatophyta</taxon>
        <taxon>Magnoliopsida</taxon>
        <taxon>eudicotyledons</taxon>
        <taxon>Gunneridae</taxon>
        <taxon>Pentapetalae</taxon>
        <taxon>rosids</taxon>
        <taxon>malvids</taxon>
        <taxon>Malvales</taxon>
        <taxon>Malvaceae</taxon>
        <taxon>Malvoideae</taxon>
        <taxon>Gossypium</taxon>
    </lineage>
</organism>
<keyword evidence="2" id="KW-1185">Reference proteome</keyword>
<feature type="non-terminal residue" evidence="1">
    <location>
        <position position="33"/>
    </location>
</feature>
<evidence type="ECO:0000313" key="2">
    <source>
        <dbReference type="Proteomes" id="UP000593575"/>
    </source>
</evidence>
<sequence length="33" mass="4083">MSNAWNQTHRMKRLVEGPMTTPEYNEWYIRSVR</sequence>